<accession>A0A6H5J5K4</accession>
<evidence type="ECO:0000313" key="2">
    <source>
        <dbReference type="EMBL" id="CAB0045007.1"/>
    </source>
</evidence>
<feature type="non-terminal residue" evidence="2">
    <location>
        <position position="1"/>
    </location>
</feature>
<organism evidence="2 3">
    <name type="scientific">Trichogramma brassicae</name>
    <dbReference type="NCBI Taxonomy" id="86971"/>
    <lineage>
        <taxon>Eukaryota</taxon>
        <taxon>Metazoa</taxon>
        <taxon>Ecdysozoa</taxon>
        <taxon>Arthropoda</taxon>
        <taxon>Hexapoda</taxon>
        <taxon>Insecta</taxon>
        <taxon>Pterygota</taxon>
        <taxon>Neoptera</taxon>
        <taxon>Endopterygota</taxon>
        <taxon>Hymenoptera</taxon>
        <taxon>Apocrita</taxon>
        <taxon>Proctotrupomorpha</taxon>
        <taxon>Chalcidoidea</taxon>
        <taxon>Trichogrammatidae</taxon>
        <taxon>Trichogramma</taxon>
    </lineage>
</organism>
<reference evidence="2 3" key="1">
    <citation type="submission" date="2020-02" db="EMBL/GenBank/DDBJ databases">
        <authorList>
            <person name="Ferguson B K."/>
        </authorList>
    </citation>
    <scope>NUCLEOTIDE SEQUENCE [LARGE SCALE GENOMIC DNA]</scope>
</reference>
<dbReference type="AlphaFoldDB" id="A0A6H5J5K4"/>
<feature type="compositionally biased region" description="Basic and acidic residues" evidence="1">
    <location>
        <begin position="129"/>
        <end position="138"/>
    </location>
</feature>
<protein>
    <submittedName>
        <fullName evidence="2">Uncharacterized protein</fullName>
    </submittedName>
</protein>
<gene>
    <name evidence="2" type="ORF">TBRA_LOCUS16564</name>
</gene>
<evidence type="ECO:0000313" key="3">
    <source>
        <dbReference type="Proteomes" id="UP000479190"/>
    </source>
</evidence>
<dbReference type="EMBL" id="CADCXV010001516">
    <property type="protein sequence ID" value="CAB0045007.1"/>
    <property type="molecule type" value="Genomic_DNA"/>
</dbReference>
<dbReference type="Proteomes" id="UP000479190">
    <property type="component" value="Unassembled WGS sequence"/>
</dbReference>
<keyword evidence="3" id="KW-1185">Reference proteome</keyword>
<feature type="region of interest" description="Disordered" evidence="1">
    <location>
        <begin position="87"/>
        <end position="150"/>
    </location>
</feature>
<proteinExistence type="predicted"/>
<sequence>FRRAGCDQSVRAQHTINVPLMRLTDKLELLPERRNGSYAATMIDTLSCTQTSERSIKSSNQKLVFAHTFQNEPSYEKRNMHHVGAMRRRGRAAAQESTSKKKRDWPGVRKLRGSGGLARRTSCRSAKRVSREPAEALDKPTGTQEAEGCGGVASTSLTLKLSISRSQRAEELPVREREKNDEPGSTVLRRICENMLVLEAASLFPVTNTERKRCTTVKLVRDAEASDIAGLISQLAASSTLYQERHALQVVMVARAPGELGVRVSLPARTAAHKFLYLGLTQSSSTRHKHFYLRKTTKHIVSCIWELVIMNARYTQAGECADSSRSYLELFQTCQ</sequence>
<name>A0A6H5J5K4_9HYME</name>
<evidence type="ECO:0000256" key="1">
    <source>
        <dbReference type="SAM" id="MobiDB-lite"/>
    </source>
</evidence>